<name>A0A7S1F8Q0_NOCSC</name>
<feature type="transmembrane region" description="Helical" evidence="1">
    <location>
        <begin position="339"/>
        <end position="359"/>
    </location>
</feature>
<feature type="transmembrane region" description="Helical" evidence="1">
    <location>
        <begin position="429"/>
        <end position="448"/>
    </location>
</feature>
<feature type="transmembrane region" description="Helical" evidence="1">
    <location>
        <begin position="210"/>
        <end position="228"/>
    </location>
</feature>
<evidence type="ECO:0000256" key="1">
    <source>
        <dbReference type="SAM" id="Phobius"/>
    </source>
</evidence>
<dbReference type="EMBL" id="HBFQ01037201">
    <property type="protein sequence ID" value="CAD8851910.1"/>
    <property type="molecule type" value="Transcribed_RNA"/>
</dbReference>
<feature type="transmembrane region" description="Helical" evidence="1">
    <location>
        <begin position="181"/>
        <end position="198"/>
    </location>
</feature>
<dbReference type="GO" id="GO:0022857">
    <property type="term" value="F:transmembrane transporter activity"/>
    <property type="evidence" value="ECO:0007669"/>
    <property type="project" value="InterPro"/>
</dbReference>
<keyword evidence="1" id="KW-1133">Transmembrane helix</keyword>
<organism evidence="2">
    <name type="scientific">Noctiluca scintillans</name>
    <name type="common">Sea sparkle</name>
    <name type="synonym">Red tide dinoflagellate</name>
    <dbReference type="NCBI Taxonomy" id="2966"/>
    <lineage>
        <taxon>Eukaryota</taxon>
        <taxon>Sar</taxon>
        <taxon>Alveolata</taxon>
        <taxon>Dinophyceae</taxon>
        <taxon>Noctilucales</taxon>
        <taxon>Noctilucaceae</taxon>
        <taxon>Noctiluca</taxon>
    </lineage>
</organism>
<dbReference type="SUPFAM" id="SSF103473">
    <property type="entry name" value="MFS general substrate transporter"/>
    <property type="match status" value="1"/>
</dbReference>
<keyword evidence="1" id="KW-0472">Membrane</keyword>
<sequence>MRRVRGRIRSSPSFRLLPDGLLSRQNAQLVLLLTVSNALTSTIAHGHLFSAFIFELFGDNTSVGLVDSVSGVTSLLVAVPVGYAVDTFSRPRLLRWCAVVGLVAAVLGGLSVVLGPYAVTGPLGERTHPGFGYMALLCASLVAWGLFWNASSSAALALFADSVPSGHCRRELYATKSTLQFLSLAAGPLLALFLNVLLGNDWKLEHMSYALLPGFLIMPVSCLLLTLFEEVGIPRTDDKREPLLATEHADIVASAPETGLDRMPCALRAASVPYLMLAAELIAAVGAGMTVKFFGLWFKNVYNFTPAGLSAMQATSPFAIAIAVQALQRTAKVCPLGPVPVVLAFWVAGVAMLLAMLRISDWRLLVVLHLLRTSLINAKEPISRAILADFIPSSQRGRWNSLHSLTGMTWTGSAAFGGMLCDRHGYGTTFAWTAAFYLVAACCWIPLIRLVPREPKKADEGSDLEQRKVA</sequence>
<reference evidence="2" key="1">
    <citation type="submission" date="2021-01" db="EMBL/GenBank/DDBJ databases">
        <authorList>
            <person name="Corre E."/>
            <person name="Pelletier E."/>
            <person name="Niang G."/>
            <person name="Scheremetjew M."/>
            <person name="Finn R."/>
            <person name="Kale V."/>
            <person name="Holt S."/>
            <person name="Cochrane G."/>
            <person name="Meng A."/>
            <person name="Brown T."/>
            <person name="Cohen L."/>
        </authorList>
    </citation>
    <scope>NUCLEOTIDE SEQUENCE</scope>
</reference>
<dbReference type="PANTHER" id="PTHR23525:SF1">
    <property type="entry name" value="NODULIN-LIKE DOMAIN-CONTAINING PROTEIN"/>
    <property type="match status" value="1"/>
</dbReference>
<feature type="transmembrane region" description="Helical" evidence="1">
    <location>
        <begin position="97"/>
        <end position="119"/>
    </location>
</feature>
<feature type="transmembrane region" description="Helical" evidence="1">
    <location>
        <begin position="131"/>
        <end position="160"/>
    </location>
</feature>
<dbReference type="PANTHER" id="PTHR23525">
    <property type="entry name" value="TRANSPORTER, PUTATIVE-RELATED"/>
    <property type="match status" value="1"/>
</dbReference>
<accession>A0A7S1F8Q0</accession>
<evidence type="ECO:0008006" key="3">
    <source>
        <dbReference type="Google" id="ProtNLM"/>
    </source>
</evidence>
<dbReference type="Pfam" id="PF07690">
    <property type="entry name" value="MFS_1"/>
    <property type="match status" value="1"/>
</dbReference>
<protein>
    <recommendedName>
        <fullName evidence="3">Major facilitator superfamily (MFS) profile domain-containing protein</fullName>
    </recommendedName>
</protein>
<dbReference type="Gene3D" id="1.20.1250.20">
    <property type="entry name" value="MFS general substrate transporter like domains"/>
    <property type="match status" value="2"/>
</dbReference>
<feature type="transmembrane region" description="Helical" evidence="1">
    <location>
        <begin position="272"/>
        <end position="298"/>
    </location>
</feature>
<feature type="transmembrane region" description="Helical" evidence="1">
    <location>
        <begin position="29"/>
        <end position="53"/>
    </location>
</feature>
<gene>
    <name evidence="2" type="ORF">NSCI0253_LOCUS26260</name>
</gene>
<dbReference type="AlphaFoldDB" id="A0A7S1F8Q0"/>
<dbReference type="InterPro" id="IPR036259">
    <property type="entry name" value="MFS_trans_sf"/>
</dbReference>
<keyword evidence="1" id="KW-0812">Transmembrane</keyword>
<dbReference type="InterPro" id="IPR011701">
    <property type="entry name" value="MFS"/>
</dbReference>
<evidence type="ECO:0000313" key="2">
    <source>
        <dbReference type="EMBL" id="CAD8851910.1"/>
    </source>
</evidence>
<proteinExistence type="predicted"/>
<feature type="transmembrane region" description="Helical" evidence="1">
    <location>
        <begin position="304"/>
        <end position="327"/>
    </location>
</feature>
<feature type="transmembrane region" description="Helical" evidence="1">
    <location>
        <begin position="65"/>
        <end position="85"/>
    </location>
</feature>